<name>A0A0L0D3J6_THETB</name>
<dbReference type="RefSeq" id="XP_013760065.1">
    <property type="nucleotide sequence ID" value="XM_013904611.1"/>
</dbReference>
<sequence>MYPRRRAGRGGFLRTNGLKLVVAALAVYVVVHFATSHTGSEPQAGRMMADQGRGSGASRGDGAGHGNGVGLGDAGRGLGSLTLGKRHGQPPPPPSPKAHGPDGGGGRWAKPAPKPSSHVIDHVHGEHDESEGKGEGEGEGKSKHDSNKWPQLSKEVVAKYASNTGKILVTFANHNHEDYIRNWVYHLASIPMDNYLVCAFDDELMEYLTQNGLNGAFVPAVLRKQTFEWGSAGFKKLNRYKWEAALSILEWGFGLFITDADTVFFRDPIRWVEDYGEDADVLASTDYLRPTTWKDELEDLTQTHIAWWAQNIGMMYLAPSERMITFFRKWTKLMNDNPDYGNQWSFTEMLSDGVEVDYSDGLQGYAKLELASNHTFWAANHSVILGMLPLAYFQNGHSYFEQRGWRKRNIQPVAVHTTYVYAFNGAKRHRFRDDKLWLDDDAYYSSGYFLAFDNVPPPELMVDHSWDVPFDKVPAHHLVLVDYQIQRVFEAMAVARALNRTLVLPPIYGTCDRYFAQLNKCRYPHAEKDEIQFPDVVPADHVFRQELLLEVREASFLTNPRVPMAVLSDRVFVNVCDELDGTREVVAPVAPAGTKGDVECVKRSLARFDANYVAASTVHLAKGLTDVELADALAPANAARVLHFSSMEGTFAGFEDSADALAFLKDARKWIGTWCCTYASGAIHYDSAPAFIPRDMISRVPPVYTNKFPYKDDTGQPLKFSPPPTPPKA</sequence>
<organism evidence="3 4">
    <name type="scientific">Thecamonas trahens ATCC 50062</name>
    <dbReference type="NCBI Taxonomy" id="461836"/>
    <lineage>
        <taxon>Eukaryota</taxon>
        <taxon>Apusozoa</taxon>
        <taxon>Apusomonadida</taxon>
        <taxon>Apusomonadidae</taxon>
        <taxon>Thecamonas</taxon>
    </lineage>
</organism>
<accession>A0A0L0D3J6</accession>
<dbReference type="OrthoDB" id="540503at2759"/>
<dbReference type="eggNOG" id="ENOG502QSJ9">
    <property type="taxonomic scope" value="Eukaryota"/>
</dbReference>
<protein>
    <submittedName>
        <fullName evidence="3">Glycosyltransferase family 77 protein</fullName>
    </submittedName>
</protein>
<feature type="compositionally biased region" description="Pro residues" evidence="1">
    <location>
        <begin position="720"/>
        <end position="729"/>
    </location>
</feature>
<proteinExistence type="predicted"/>
<dbReference type="InterPro" id="IPR053250">
    <property type="entry name" value="Glycosyltransferase_77"/>
</dbReference>
<keyword evidence="4" id="KW-1185">Reference proteome</keyword>
<evidence type="ECO:0000313" key="3">
    <source>
        <dbReference type="EMBL" id="KNC46790.1"/>
    </source>
</evidence>
<evidence type="ECO:0000256" key="1">
    <source>
        <dbReference type="SAM" id="MobiDB-lite"/>
    </source>
</evidence>
<dbReference type="GO" id="GO:0005794">
    <property type="term" value="C:Golgi apparatus"/>
    <property type="evidence" value="ECO:0007669"/>
    <property type="project" value="TreeGrafter"/>
</dbReference>
<dbReference type="PANTHER" id="PTHR46936:SF1">
    <property type="entry name" value="ARABINOSYLTRANSFERASE XEG113"/>
    <property type="match status" value="1"/>
</dbReference>
<dbReference type="GeneID" id="25562835"/>
<dbReference type="OMA" id="CRINHET"/>
<dbReference type="InterPro" id="IPR005069">
    <property type="entry name" value="Nucl-diP-sugar_transferase"/>
</dbReference>
<feature type="compositionally biased region" description="Basic and acidic residues" evidence="1">
    <location>
        <begin position="119"/>
        <end position="147"/>
    </location>
</feature>
<reference evidence="3 4" key="1">
    <citation type="submission" date="2010-05" db="EMBL/GenBank/DDBJ databases">
        <title>The Genome Sequence of Thecamonas trahens ATCC 50062.</title>
        <authorList>
            <consortium name="The Broad Institute Genome Sequencing Platform"/>
            <person name="Russ C."/>
            <person name="Cuomo C."/>
            <person name="Shea T."/>
            <person name="Young S.K."/>
            <person name="Zeng Q."/>
            <person name="Koehrsen M."/>
            <person name="Haas B."/>
            <person name="Borodovsky M."/>
            <person name="Guigo R."/>
            <person name="Alvarado L."/>
            <person name="Berlin A."/>
            <person name="Bochicchio J."/>
            <person name="Borenstein D."/>
            <person name="Chapman S."/>
            <person name="Chen Z."/>
            <person name="Freedman E."/>
            <person name="Gellesch M."/>
            <person name="Goldberg J."/>
            <person name="Griggs A."/>
            <person name="Gujja S."/>
            <person name="Heilman E."/>
            <person name="Heiman D."/>
            <person name="Hepburn T."/>
            <person name="Howarth C."/>
            <person name="Jen D."/>
            <person name="Larson L."/>
            <person name="Mehta T."/>
            <person name="Park D."/>
            <person name="Pearson M."/>
            <person name="Roberts A."/>
            <person name="Saif S."/>
            <person name="Shenoy N."/>
            <person name="Sisk P."/>
            <person name="Stolte C."/>
            <person name="Sykes S."/>
            <person name="Thomson T."/>
            <person name="Walk T."/>
            <person name="White J."/>
            <person name="Yandava C."/>
            <person name="Burger G."/>
            <person name="Gray M.W."/>
            <person name="Holland P.W.H."/>
            <person name="King N."/>
            <person name="Lang F.B.F."/>
            <person name="Roger A.J."/>
            <person name="Ruiz-Trillo I."/>
            <person name="Lander E."/>
            <person name="Nusbaum C."/>
        </authorList>
    </citation>
    <scope>NUCLEOTIDE SEQUENCE [LARGE SCALE GENOMIC DNA]</scope>
    <source>
        <strain evidence="3 4">ATCC 50062</strain>
    </source>
</reference>
<evidence type="ECO:0000313" key="4">
    <source>
        <dbReference type="Proteomes" id="UP000054408"/>
    </source>
</evidence>
<gene>
    <name evidence="3" type="ORF">AMSG_03220</name>
</gene>
<dbReference type="EMBL" id="GL349444">
    <property type="protein sequence ID" value="KNC46790.1"/>
    <property type="molecule type" value="Genomic_DNA"/>
</dbReference>
<dbReference type="Pfam" id="PF03407">
    <property type="entry name" value="Nucleotid_trans"/>
    <property type="match status" value="1"/>
</dbReference>
<feature type="compositionally biased region" description="Gly residues" evidence="1">
    <location>
        <begin position="53"/>
        <end position="78"/>
    </location>
</feature>
<evidence type="ECO:0000259" key="2">
    <source>
        <dbReference type="Pfam" id="PF03407"/>
    </source>
</evidence>
<dbReference type="AlphaFoldDB" id="A0A0L0D3J6"/>
<feature type="region of interest" description="Disordered" evidence="1">
    <location>
        <begin position="37"/>
        <end position="150"/>
    </location>
</feature>
<feature type="domain" description="Nucleotide-diphospho-sugar transferase" evidence="2">
    <location>
        <begin position="192"/>
        <end position="431"/>
    </location>
</feature>
<dbReference type="Proteomes" id="UP000054408">
    <property type="component" value="Unassembled WGS sequence"/>
</dbReference>
<keyword evidence="3" id="KW-0808">Transferase</keyword>
<dbReference type="GO" id="GO:0052636">
    <property type="term" value="F:arabinosyltransferase activity"/>
    <property type="evidence" value="ECO:0007669"/>
    <property type="project" value="TreeGrafter"/>
</dbReference>
<dbReference type="PANTHER" id="PTHR46936">
    <property type="entry name" value="ARABINOSYLTRANSFERASE XEG113"/>
    <property type="match status" value="1"/>
</dbReference>
<feature type="region of interest" description="Disordered" evidence="1">
    <location>
        <begin position="708"/>
        <end position="729"/>
    </location>
</feature>